<sequence>MCWAPCPTQYPSTLSASFLFMAAWWFLEWAAGGLSPAQARPAQAHGLIRALLEDESHGLVSRLLQPTASRSPEQSVLANHGLWARNGQAVHDRSNSNNVLTELAHLQLVDQLILNPSPLNCGHWGSKSSLDSSFCTSLRSSTETMPQGRGLGLETRCPAGLEPEAEGLVERSQDVLSWQAGRCLRAALRTLYVFSVLTL</sequence>
<keyword evidence="1" id="KW-0732">Signal</keyword>
<protein>
    <submittedName>
        <fullName evidence="2">Uncharacterized protein</fullName>
    </submittedName>
</protein>
<feature type="chain" id="PRO_5003999721" evidence="1">
    <location>
        <begin position="40"/>
        <end position="199"/>
    </location>
</feature>
<dbReference type="EMBL" id="KB320674">
    <property type="protein sequence ID" value="ELW65783.1"/>
    <property type="molecule type" value="Genomic_DNA"/>
</dbReference>
<dbReference type="Proteomes" id="UP000011518">
    <property type="component" value="Unassembled WGS sequence"/>
</dbReference>
<dbReference type="InParanoid" id="L9KSW6"/>
<feature type="signal peptide" evidence="1">
    <location>
        <begin position="1"/>
        <end position="39"/>
    </location>
</feature>
<keyword evidence="3" id="KW-1185">Reference proteome</keyword>
<dbReference type="AlphaFoldDB" id="L9KSW6"/>
<name>L9KSW6_TUPCH</name>
<organism evidence="2 3">
    <name type="scientific">Tupaia chinensis</name>
    <name type="common">Chinese tree shrew</name>
    <name type="synonym">Tupaia belangeri chinensis</name>
    <dbReference type="NCBI Taxonomy" id="246437"/>
    <lineage>
        <taxon>Eukaryota</taxon>
        <taxon>Metazoa</taxon>
        <taxon>Chordata</taxon>
        <taxon>Craniata</taxon>
        <taxon>Vertebrata</taxon>
        <taxon>Euteleostomi</taxon>
        <taxon>Mammalia</taxon>
        <taxon>Eutheria</taxon>
        <taxon>Euarchontoglires</taxon>
        <taxon>Scandentia</taxon>
        <taxon>Tupaiidae</taxon>
        <taxon>Tupaia</taxon>
    </lineage>
</organism>
<accession>L9KSW6</accession>
<proteinExistence type="predicted"/>
<reference evidence="3" key="2">
    <citation type="journal article" date="2013" name="Nat. Commun.">
        <title>Genome of the Chinese tree shrew.</title>
        <authorList>
            <person name="Fan Y."/>
            <person name="Huang Z.Y."/>
            <person name="Cao C.C."/>
            <person name="Chen C.S."/>
            <person name="Chen Y.X."/>
            <person name="Fan D.D."/>
            <person name="He J."/>
            <person name="Hou H.L."/>
            <person name="Hu L."/>
            <person name="Hu X.T."/>
            <person name="Jiang X.T."/>
            <person name="Lai R."/>
            <person name="Lang Y.S."/>
            <person name="Liang B."/>
            <person name="Liao S.G."/>
            <person name="Mu D."/>
            <person name="Ma Y.Y."/>
            <person name="Niu Y.Y."/>
            <person name="Sun X.Q."/>
            <person name="Xia J.Q."/>
            <person name="Xiao J."/>
            <person name="Xiong Z.Q."/>
            <person name="Xu L."/>
            <person name="Yang L."/>
            <person name="Zhang Y."/>
            <person name="Zhao W."/>
            <person name="Zhao X.D."/>
            <person name="Zheng Y.T."/>
            <person name="Zhou J.M."/>
            <person name="Zhu Y.B."/>
            <person name="Zhang G.J."/>
            <person name="Wang J."/>
            <person name="Yao Y.G."/>
        </authorList>
    </citation>
    <scope>NUCLEOTIDE SEQUENCE [LARGE SCALE GENOMIC DNA]</scope>
</reference>
<evidence type="ECO:0000313" key="3">
    <source>
        <dbReference type="Proteomes" id="UP000011518"/>
    </source>
</evidence>
<evidence type="ECO:0000256" key="1">
    <source>
        <dbReference type="SAM" id="SignalP"/>
    </source>
</evidence>
<reference evidence="3" key="1">
    <citation type="submission" date="2012-07" db="EMBL/GenBank/DDBJ databases">
        <title>Genome of the Chinese tree shrew, a rising model animal genetically related to primates.</title>
        <authorList>
            <person name="Zhang G."/>
            <person name="Fan Y."/>
            <person name="Yao Y."/>
            <person name="Huang Z."/>
        </authorList>
    </citation>
    <scope>NUCLEOTIDE SEQUENCE [LARGE SCALE GENOMIC DNA]</scope>
</reference>
<gene>
    <name evidence="2" type="ORF">TREES_T100013130</name>
</gene>
<evidence type="ECO:0000313" key="2">
    <source>
        <dbReference type="EMBL" id="ELW65783.1"/>
    </source>
</evidence>